<evidence type="ECO:0000256" key="9">
    <source>
        <dbReference type="ARBA" id="ARBA00023172"/>
    </source>
</evidence>
<dbReference type="InterPro" id="IPR039537">
    <property type="entry name" value="Retrotran_Ty1/copia-like"/>
</dbReference>
<evidence type="ECO:0000256" key="8">
    <source>
        <dbReference type="ARBA" id="ARBA00022932"/>
    </source>
</evidence>
<keyword evidence="9" id="KW-0233">DNA recombination</keyword>
<reference evidence="14" key="1">
    <citation type="submission" date="2017-03" db="EMBL/GenBank/DDBJ databases">
        <title>Phytopthora megakarya and P. palmivora, two closely related causual agents of cacao black pod achieved similar genome size and gene model numbers by different mechanisms.</title>
        <authorList>
            <person name="Ali S."/>
            <person name="Shao J."/>
            <person name="Larry D.J."/>
            <person name="Kronmiller B."/>
            <person name="Shen D."/>
            <person name="Strem M.D."/>
            <person name="Melnick R.L."/>
            <person name="Guiltinan M.J."/>
            <person name="Tyler B.M."/>
            <person name="Meinhardt L.W."/>
            <person name="Bailey B.A."/>
        </authorList>
    </citation>
    <scope>NUCLEOTIDE SEQUENCE [LARGE SCALE GENOMIC DNA]</scope>
    <source>
        <strain evidence="14">zdho120</strain>
    </source>
</reference>
<keyword evidence="14" id="KW-1185">Reference proteome</keyword>
<dbReference type="GO" id="GO:0003676">
    <property type="term" value="F:nucleic acid binding"/>
    <property type="evidence" value="ECO:0007669"/>
    <property type="project" value="InterPro"/>
</dbReference>
<evidence type="ECO:0000256" key="10">
    <source>
        <dbReference type="ARBA" id="ARBA00023268"/>
    </source>
</evidence>
<dbReference type="Pfam" id="PF14223">
    <property type="entry name" value="Retrotran_gag_2"/>
    <property type="match status" value="1"/>
</dbReference>
<evidence type="ECO:0000313" key="13">
    <source>
        <dbReference type="EMBL" id="OWZ18262.1"/>
    </source>
</evidence>
<feature type="region of interest" description="Disordered" evidence="11">
    <location>
        <begin position="183"/>
        <end position="213"/>
    </location>
</feature>
<accession>A0A225WL34</accession>
<gene>
    <name evidence="13" type="ORF">PHMEG_0007689</name>
</gene>
<dbReference type="InterPro" id="IPR036397">
    <property type="entry name" value="RNaseH_sf"/>
</dbReference>
<dbReference type="InterPro" id="IPR001584">
    <property type="entry name" value="Integrase_cat-core"/>
</dbReference>
<organism evidence="13 14">
    <name type="scientific">Phytophthora megakarya</name>
    <dbReference type="NCBI Taxonomy" id="4795"/>
    <lineage>
        <taxon>Eukaryota</taxon>
        <taxon>Sar</taxon>
        <taxon>Stramenopiles</taxon>
        <taxon>Oomycota</taxon>
        <taxon>Peronosporomycetes</taxon>
        <taxon>Peronosporales</taxon>
        <taxon>Peronosporaceae</taxon>
        <taxon>Phytophthora</taxon>
    </lineage>
</organism>
<protein>
    <submittedName>
        <fullName evidence="13">Reverse transcriptase</fullName>
    </submittedName>
</protein>
<keyword evidence="7 13" id="KW-0695">RNA-directed DNA polymerase</keyword>
<dbReference type="PROSITE" id="PS50994">
    <property type="entry name" value="INTEGRASE"/>
    <property type="match status" value="1"/>
</dbReference>
<dbReference type="InterPro" id="IPR012337">
    <property type="entry name" value="RNaseH-like_sf"/>
</dbReference>
<dbReference type="Proteomes" id="UP000198211">
    <property type="component" value="Unassembled WGS sequence"/>
</dbReference>
<evidence type="ECO:0000256" key="6">
    <source>
        <dbReference type="ARBA" id="ARBA00022908"/>
    </source>
</evidence>
<keyword evidence="2" id="KW-0479">Metal-binding</keyword>
<evidence type="ECO:0000256" key="7">
    <source>
        <dbReference type="ARBA" id="ARBA00022918"/>
    </source>
</evidence>
<dbReference type="Pfam" id="PF25597">
    <property type="entry name" value="SH3_retrovirus"/>
    <property type="match status" value="1"/>
</dbReference>
<evidence type="ECO:0000256" key="3">
    <source>
        <dbReference type="ARBA" id="ARBA00022759"/>
    </source>
</evidence>
<dbReference type="GO" id="GO:0046872">
    <property type="term" value="F:metal ion binding"/>
    <property type="evidence" value="ECO:0007669"/>
    <property type="project" value="UniProtKB-KW"/>
</dbReference>
<evidence type="ECO:0000259" key="12">
    <source>
        <dbReference type="PROSITE" id="PS50994"/>
    </source>
</evidence>
<keyword evidence="3" id="KW-0255">Endonuclease</keyword>
<evidence type="ECO:0000256" key="2">
    <source>
        <dbReference type="ARBA" id="ARBA00022723"/>
    </source>
</evidence>
<evidence type="ECO:0000313" key="14">
    <source>
        <dbReference type="Proteomes" id="UP000198211"/>
    </source>
</evidence>
<dbReference type="STRING" id="4795.A0A225WL34"/>
<keyword evidence="4" id="KW-0378">Hydrolase</keyword>
<feature type="region of interest" description="Disordered" evidence="11">
    <location>
        <begin position="503"/>
        <end position="556"/>
    </location>
</feature>
<dbReference type="SUPFAM" id="SSF53098">
    <property type="entry name" value="Ribonuclease H-like"/>
    <property type="match status" value="1"/>
</dbReference>
<keyword evidence="8" id="KW-0548">Nucleotidyltransferase</keyword>
<feature type="compositionally biased region" description="Basic residues" evidence="11">
    <location>
        <begin position="203"/>
        <end position="213"/>
    </location>
</feature>
<dbReference type="InterPro" id="IPR057670">
    <property type="entry name" value="SH3_retrovirus"/>
</dbReference>
<evidence type="ECO:0000256" key="11">
    <source>
        <dbReference type="SAM" id="MobiDB-lite"/>
    </source>
</evidence>
<evidence type="ECO:0000256" key="4">
    <source>
        <dbReference type="ARBA" id="ARBA00022801"/>
    </source>
</evidence>
<feature type="domain" description="Integrase catalytic" evidence="12">
    <location>
        <begin position="311"/>
        <end position="400"/>
    </location>
</feature>
<name>A0A225WL34_9STRA</name>
<dbReference type="PANTHER" id="PTHR42648">
    <property type="entry name" value="TRANSPOSASE, PUTATIVE-RELATED"/>
    <property type="match status" value="1"/>
</dbReference>
<dbReference type="OrthoDB" id="165998at2759"/>
<dbReference type="Pfam" id="PF07727">
    <property type="entry name" value="RVT_2"/>
    <property type="match status" value="1"/>
</dbReference>
<dbReference type="GO" id="GO:0006310">
    <property type="term" value="P:DNA recombination"/>
    <property type="evidence" value="ECO:0007669"/>
    <property type="project" value="UniProtKB-KW"/>
</dbReference>
<keyword evidence="8" id="KW-0239">DNA-directed DNA polymerase</keyword>
<dbReference type="InterPro" id="IPR013103">
    <property type="entry name" value="RVT_2"/>
</dbReference>
<keyword evidence="6" id="KW-0229">DNA integration</keyword>
<dbReference type="AlphaFoldDB" id="A0A225WL34"/>
<evidence type="ECO:0000256" key="1">
    <source>
        <dbReference type="ARBA" id="ARBA00022722"/>
    </source>
</evidence>
<dbReference type="Pfam" id="PF00665">
    <property type="entry name" value="rve"/>
    <property type="match status" value="1"/>
</dbReference>
<dbReference type="GO" id="GO:0004519">
    <property type="term" value="F:endonuclease activity"/>
    <property type="evidence" value="ECO:0007669"/>
    <property type="project" value="UniProtKB-KW"/>
</dbReference>
<dbReference type="GO" id="GO:0016787">
    <property type="term" value="F:hydrolase activity"/>
    <property type="evidence" value="ECO:0007669"/>
    <property type="project" value="UniProtKB-KW"/>
</dbReference>
<dbReference type="Gene3D" id="3.30.420.10">
    <property type="entry name" value="Ribonuclease H-like superfamily/Ribonuclease H"/>
    <property type="match status" value="1"/>
</dbReference>
<dbReference type="GO" id="GO:0003887">
    <property type="term" value="F:DNA-directed DNA polymerase activity"/>
    <property type="evidence" value="ECO:0007669"/>
    <property type="project" value="UniProtKB-KW"/>
</dbReference>
<keyword evidence="8" id="KW-0808">Transferase</keyword>
<dbReference type="GO" id="GO:0015074">
    <property type="term" value="P:DNA integration"/>
    <property type="evidence" value="ECO:0007669"/>
    <property type="project" value="UniProtKB-KW"/>
</dbReference>
<keyword evidence="5" id="KW-0460">Magnesium</keyword>
<evidence type="ECO:0000256" key="5">
    <source>
        <dbReference type="ARBA" id="ARBA00022842"/>
    </source>
</evidence>
<feature type="compositionally biased region" description="Basic and acidic residues" evidence="11">
    <location>
        <begin position="183"/>
        <end position="193"/>
    </location>
</feature>
<proteinExistence type="predicted"/>
<dbReference type="PANTHER" id="PTHR42648:SF11">
    <property type="entry name" value="TRANSPOSON TY4-P GAG-POL POLYPROTEIN"/>
    <property type="match status" value="1"/>
</dbReference>
<comment type="caution">
    <text evidence="13">The sequence shown here is derived from an EMBL/GenBank/DDBJ whole genome shotgun (WGS) entry which is preliminary data.</text>
</comment>
<dbReference type="EMBL" id="NBNE01000617">
    <property type="protein sequence ID" value="OWZ18262.1"/>
    <property type="molecule type" value="Genomic_DNA"/>
</dbReference>
<sequence length="708" mass="80558">MTSSQKKAEVVLGCDNYFLWEFVMRMTLARKGLLAHVEMVKDPATMTEAWLLNDMKVLGLIAQGVSVEHYTKIRSATSAMQAWNTLLKYYNRTTIHNRVTMTRRLHEFKKEDGSTMARHLDKFDGLIVGLQTLGEPLGDSRQLIILLSSLPAEYELIVSIVENIKDVTLIEAREKLLKEYERQEKQESSEHALKPTSFGGKGKNGKFGKVGKRYAGKGNGSRRLDRGMSVEFQRNSCIIWNESKAIASGKKYVDSEWELWYARMGYLNEDSLEKIRQVTTGMPKTRPTVKTLCGGCMKGKQTVTHFPSQSRPTTPRPLELVHTVVMGPMKTKSKGGARYVLVFVDDYSRYVVTYFLNKKSEVANTFKLFLTMYENQWGERIKCLRSDNGIEFVNKTWTRFASNTASYIRRPPEAKSFKCMFLGYAEDSKGYRVYDLESNKVKVSRSVKLDEREVNGIYDTTTAEDSTIIYARKDVEGSALTERTEQPAAYELMDSVDEEEVEDVEMQVESDSSPGQELTTYRRVARPTMDENMSSSANNDDPENDDHFWPPSPKRPRFDEDSLLAEAVLAYAADIGNADDAPTTYQQAKQNNESSEWAEAMNIELKAHADNGSWTLGFKQKFGVDFFETYSPVANMNSIRVVLSVVVALEYVTEQLDADTAFLNSELKERVYMEVPYCITNDKNMMCRLDKAIYGLKQAASVWHKTIH</sequence>
<dbReference type="GO" id="GO:0003964">
    <property type="term" value="F:RNA-directed DNA polymerase activity"/>
    <property type="evidence" value="ECO:0007669"/>
    <property type="project" value="UniProtKB-KW"/>
</dbReference>
<keyword evidence="1" id="KW-0540">Nuclease</keyword>
<keyword evidence="10" id="KW-0511">Multifunctional enzyme</keyword>